<keyword evidence="1" id="KW-0175">Coiled coil</keyword>
<sequence>MHIQNPNTQETVAFAVAGLTERLAAFEQDLNAWQTLADNAARRVQTAKALRSEAEQTRKDCRQAMRATLGIPTKAVRELKSKEMANLELAEETLKIAEEEKIQTEMQQETLFEQRQTLAKERDALRRQYWDAVLDSCIHPKPPIKSMHIAPRTVCHPCRTSHRDALGEARREAIPFRSLQARAIIEKCLRNAPSVTGLSLWRRCWHGSAYRQPPRHHLIEFQKSSKAILG</sequence>
<dbReference type="EMBL" id="CP029554">
    <property type="protein sequence ID" value="AXE34720.1"/>
    <property type="molecule type" value="Genomic_DNA"/>
</dbReference>
<evidence type="ECO:0000256" key="1">
    <source>
        <dbReference type="SAM" id="Coils"/>
    </source>
</evidence>
<protein>
    <submittedName>
        <fullName evidence="2">Uncharacterized protein</fullName>
    </submittedName>
</protein>
<gene>
    <name evidence="2" type="ORF">DK843_10695</name>
</gene>
<accession>A0A344UHH2</accession>
<dbReference type="Proteomes" id="UP000252038">
    <property type="component" value="Chromosome"/>
</dbReference>
<evidence type="ECO:0000313" key="2">
    <source>
        <dbReference type="EMBL" id="AXE34720.1"/>
    </source>
</evidence>
<organism evidence="2 3">
    <name type="scientific">Chromobacterium phragmitis</name>
    <dbReference type="NCBI Taxonomy" id="2202141"/>
    <lineage>
        <taxon>Bacteria</taxon>
        <taxon>Pseudomonadati</taxon>
        <taxon>Pseudomonadota</taxon>
        <taxon>Betaproteobacteria</taxon>
        <taxon>Neisseriales</taxon>
        <taxon>Chromobacteriaceae</taxon>
        <taxon>Chromobacterium</taxon>
    </lineage>
</organism>
<feature type="coiled-coil region" evidence="1">
    <location>
        <begin position="23"/>
        <end position="128"/>
    </location>
</feature>
<reference evidence="2 3" key="1">
    <citation type="submission" date="2018-05" db="EMBL/GenBank/DDBJ databases">
        <title>Genome sequencing, assembly and analysis of the novel insecticidal bacterium, Chromobacterium phragmitis.</title>
        <authorList>
            <person name="Sparks M.E."/>
            <person name="Blackburn M.B."/>
            <person name="Gundersen-Rindal D.E."/>
        </authorList>
    </citation>
    <scope>NUCLEOTIDE SEQUENCE [LARGE SCALE GENOMIC DNA]</scope>
    <source>
        <strain evidence="2">IIBBL 274-1</strain>
    </source>
</reference>
<name>A0A344UHH2_9NEIS</name>
<dbReference type="RefSeq" id="WP_114073226.1">
    <property type="nucleotide sequence ID" value="NZ_CP029554.1"/>
</dbReference>
<dbReference type="KEGG" id="chrb:DK843_10695"/>
<proteinExistence type="predicted"/>
<dbReference type="AlphaFoldDB" id="A0A344UHH2"/>
<evidence type="ECO:0000313" key="3">
    <source>
        <dbReference type="Proteomes" id="UP000252038"/>
    </source>
</evidence>